<feature type="region of interest" description="Disordered" evidence="1">
    <location>
        <begin position="295"/>
        <end position="346"/>
    </location>
</feature>
<feature type="signal peptide" evidence="2">
    <location>
        <begin position="1"/>
        <end position="24"/>
    </location>
</feature>
<dbReference type="SMART" id="SM00257">
    <property type="entry name" value="LysM"/>
    <property type="match status" value="2"/>
</dbReference>
<evidence type="ECO:0000256" key="1">
    <source>
        <dbReference type="SAM" id="MobiDB-lite"/>
    </source>
</evidence>
<dbReference type="OrthoDB" id="5446374at2"/>
<feature type="domain" description="LysM" evidence="3">
    <location>
        <begin position="183"/>
        <end position="227"/>
    </location>
</feature>
<dbReference type="AlphaFoldDB" id="A0A7C9N0K7"/>
<dbReference type="PANTHER" id="PTHR33734">
    <property type="entry name" value="LYSM DOMAIN-CONTAINING GPI-ANCHORED PROTEIN 2"/>
    <property type="match status" value="1"/>
</dbReference>
<dbReference type="PROSITE" id="PS51782">
    <property type="entry name" value="LYSM"/>
    <property type="match status" value="2"/>
</dbReference>
<dbReference type="EMBL" id="WVUD01000013">
    <property type="protein sequence ID" value="MYL83337.1"/>
    <property type="molecule type" value="Genomic_DNA"/>
</dbReference>
<evidence type="ECO:0000313" key="4">
    <source>
        <dbReference type="EMBL" id="MYL83337.1"/>
    </source>
</evidence>
<name>A0A7C9N0K7_9BACT</name>
<evidence type="ECO:0000313" key="5">
    <source>
        <dbReference type="Proteomes" id="UP000482487"/>
    </source>
</evidence>
<evidence type="ECO:0000259" key="3">
    <source>
        <dbReference type="PROSITE" id="PS51782"/>
    </source>
</evidence>
<dbReference type="CDD" id="cd00118">
    <property type="entry name" value="LysM"/>
    <property type="match status" value="2"/>
</dbReference>
<feature type="compositionally biased region" description="Low complexity" evidence="1">
    <location>
        <begin position="299"/>
        <end position="316"/>
    </location>
</feature>
<dbReference type="RefSeq" id="WP_160960525.1">
    <property type="nucleotide sequence ID" value="NZ_WVUD01000013.1"/>
</dbReference>
<accession>A0A7C9N0K7</accession>
<keyword evidence="2" id="KW-0732">Signal</keyword>
<dbReference type="InterPro" id="IPR036779">
    <property type="entry name" value="LysM_dom_sf"/>
</dbReference>
<gene>
    <name evidence="4" type="ORF">GTA51_09380</name>
</gene>
<reference evidence="4 5" key="1">
    <citation type="submission" date="2020-01" db="EMBL/GenBank/DDBJ databases">
        <title>Genome sequence of Desulfovibrio aerotolerans DSM 16695(T).</title>
        <authorList>
            <person name="Karnachuk O."/>
            <person name="Avakyan M."/>
            <person name="Mardanov A."/>
            <person name="Kadnikov V."/>
            <person name="Ravin N."/>
        </authorList>
    </citation>
    <scope>NUCLEOTIDE SEQUENCE [LARGE SCALE GENOMIC DNA]</scope>
    <source>
        <strain evidence="4 5">DSM 16695</strain>
    </source>
</reference>
<dbReference type="SUPFAM" id="SSF54106">
    <property type="entry name" value="LysM domain"/>
    <property type="match status" value="2"/>
</dbReference>
<feature type="domain" description="LysM" evidence="3">
    <location>
        <begin position="248"/>
        <end position="292"/>
    </location>
</feature>
<dbReference type="Pfam" id="PF01476">
    <property type="entry name" value="LysM"/>
    <property type="match status" value="2"/>
</dbReference>
<evidence type="ECO:0000256" key="2">
    <source>
        <dbReference type="SAM" id="SignalP"/>
    </source>
</evidence>
<comment type="caution">
    <text evidence="4">The sequence shown here is derived from an EMBL/GenBank/DDBJ whole genome shotgun (WGS) entry which is preliminary data.</text>
</comment>
<feature type="compositionally biased region" description="Low complexity" evidence="1">
    <location>
        <begin position="328"/>
        <end position="346"/>
    </location>
</feature>
<dbReference type="Gene3D" id="3.10.350.10">
    <property type="entry name" value="LysM domain"/>
    <property type="match status" value="2"/>
</dbReference>
<dbReference type="InterPro" id="IPR018392">
    <property type="entry name" value="LysM"/>
</dbReference>
<keyword evidence="5" id="KW-1185">Reference proteome</keyword>
<dbReference type="Proteomes" id="UP000482487">
    <property type="component" value="Unassembled WGS sequence"/>
</dbReference>
<dbReference type="PANTHER" id="PTHR33734:SF22">
    <property type="entry name" value="MEMBRANE-BOUND LYTIC MUREIN TRANSGLYCOSYLASE D"/>
    <property type="match status" value="1"/>
</dbReference>
<dbReference type="GO" id="GO:0008932">
    <property type="term" value="F:lytic endotransglycosylase activity"/>
    <property type="evidence" value="ECO:0007669"/>
    <property type="project" value="TreeGrafter"/>
</dbReference>
<protein>
    <submittedName>
        <fullName evidence="4">LysM peptidoglycan-binding domain-containing protein</fullName>
    </submittedName>
</protein>
<organism evidence="4 5">
    <name type="scientific">Solidesulfovibrio aerotolerans</name>
    <dbReference type="NCBI Taxonomy" id="295255"/>
    <lineage>
        <taxon>Bacteria</taxon>
        <taxon>Pseudomonadati</taxon>
        <taxon>Thermodesulfobacteriota</taxon>
        <taxon>Desulfovibrionia</taxon>
        <taxon>Desulfovibrionales</taxon>
        <taxon>Desulfovibrionaceae</taxon>
        <taxon>Solidesulfovibrio</taxon>
    </lineage>
</organism>
<proteinExistence type="predicted"/>
<feature type="chain" id="PRO_5029014717" evidence="2">
    <location>
        <begin position="25"/>
        <end position="346"/>
    </location>
</feature>
<sequence length="346" mass="36088">MSMRLFAILLAPLALCAALSPALAADPQKQPADFRGVHWGAPATSLADLKTVDREGDIIHYERTGEKKELAGIPLKNVTYSFFKNQFYHAEIGYEAPGAFDALQSALEAKYGPPDAVRHKTDAAGQAYEVATWNWPGALFIGHRHDKGAPSGRIFYFYAPLTEASAKSQGLAPAQAAGTAAPGGYLVKKGDSLERIAKTHGVAKAELLAANPGLTDKNLKAGATINLPGQAAKPARKPAPPLKPGEYFEYTVKEGEILSKVANANGARIRDVIAANPDINPDNVRPGTVLRIPVKKDAPGQAPAGSDPASAAATPPENASKSPATPEAAPKGQDAAAPAAQMPAGQ</sequence>